<name>A0A1A5YIR6_9BACL</name>
<dbReference type="Pfam" id="PF12833">
    <property type="entry name" value="HTH_18"/>
    <property type="match status" value="1"/>
</dbReference>
<protein>
    <submittedName>
        <fullName evidence="5">AraC family transcriptional regulator</fullName>
    </submittedName>
</protein>
<dbReference type="GO" id="GO:0003700">
    <property type="term" value="F:DNA-binding transcription factor activity"/>
    <property type="evidence" value="ECO:0007669"/>
    <property type="project" value="InterPro"/>
</dbReference>
<dbReference type="OrthoDB" id="323290at2"/>
<dbReference type="SUPFAM" id="SSF46689">
    <property type="entry name" value="Homeodomain-like"/>
    <property type="match status" value="1"/>
</dbReference>
<sequence>MPLTPKDDTSSRGIVHAQIGREKFKLERFEAGSLLTPFVEHYWALSYELPEGLAHTQKVLSYPNLHLAFEQDMEGRRALLYGVPSRPFQRELRGAGRVLGVKFRAGGFHPFWQRDIADLTGTVVDIREVFGADSADWMDAVLDAGDGQAMAAQAEKLLLLRLPQRDEQAEQAEDIIQAIKSDRELLKVEQISTMTGLSVRQLQRMFRKYVGVSPKWAINRFRLQEAAERLERDEPVQWAELAVQLGYFDQAHLIKDFKAVLGQSPSSYRKLSSKGDQV</sequence>
<gene>
    <name evidence="5" type="ORF">A7K91_15225</name>
</gene>
<dbReference type="Pfam" id="PF20240">
    <property type="entry name" value="DUF6597"/>
    <property type="match status" value="1"/>
</dbReference>
<dbReference type="InterPro" id="IPR050204">
    <property type="entry name" value="AraC_XylS_family_regulators"/>
</dbReference>
<dbReference type="Gene3D" id="1.10.10.60">
    <property type="entry name" value="Homeodomain-like"/>
    <property type="match status" value="1"/>
</dbReference>
<dbReference type="PROSITE" id="PS00041">
    <property type="entry name" value="HTH_ARAC_FAMILY_1"/>
    <property type="match status" value="1"/>
</dbReference>
<evidence type="ECO:0000256" key="3">
    <source>
        <dbReference type="ARBA" id="ARBA00023163"/>
    </source>
</evidence>
<dbReference type="GO" id="GO:0043565">
    <property type="term" value="F:sequence-specific DNA binding"/>
    <property type="evidence" value="ECO:0007669"/>
    <property type="project" value="InterPro"/>
</dbReference>
<feature type="domain" description="HTH araC/xylS-type" evidence="4">
    <location>
        <begin position="170"/>
        <end position="271"/>
    </location>
</feature>
<dbReference type="RefSeq" id="WP_068683354.1">
    <property type="nucleotide sequence ID" value="NZ_LYPA01000058.1"/>
</dbReference>
<dbReference type="AlphaFoldDB" id="A0A1A5YIR6"/>
<evidence type="ECO:0000256" key="1">
    <source>
        <dbReference type="ARBA" id="ARBA00023015"/>
    </source>
</evidence>
<keyword evidence="2" id="KW-0238">DNA-binding</keyword>
<organism evidence="5 6">
    <name type="scientific">Paenibacillus oryzae</name>
    <dbReference type="NCBI Taxonomy" id="1844972"/>
    <lineage>
        <taxon>Bacteria</taxon>
        <taxon>Bacillati</taxon>
        <taxon>Bacillota</taxon>
        <taxon>Bacilli</taxon>
        <taxon>Bacillales</taxon>
        <taxon>Paenibacillaceae</taxon>
        <taxon>Paenibacillus</taxon>
    </lineage>
</organism>
<dbReference type="InterPro" id="IPR018060">
    <property type="entry name" value="HTH_AraC"/>
</dbReference>
<keyword evidence="6" id="KW-1185">Reference proteome</keyword>
<dbReference type="Proteomes" id="UP000092024">
    <property type="component" value="Unassembled WGS sequence"/>
</dbReference>
<dbReference type="InterPro" id="IPR018062">
    <property type="entry name" value="HTH_AraC-typ_CS"/>
</dbReference>
<dbReference type="STRING" id="1844972.A7K91_15225"/>
<dbReference type="PANTHER" id="PTHR46796:SF13">
    <property type="entry name" value="HTH-TYPE TRANSCRIPTIONAL ACTIVATOR RHAS"/>
    <property type="match status" value="1"/>
</dbReference>
<keyword evidence="1" id="KW-0805">Transcription regulation</keyword>
<dbReference type="PROSITE" id="PS01124">
    <property type="entry name" value="HTH_ARAC_FAMILY_2"/>
    <property type="match status" value="1"/>
</dbReference>
<keyword evidence="3" id="KW-0804">Transcription</keyword>
<proteinExistence type="predicted"/>
<reference evidence="5 6" key="1">
    <citation type="submission" date="2016-05" db="EMBL/GenBank/DDBJ databases">
        <title>Paenibacillus oryzae. sp. nov., isolated from the rice root.</title>
        <authorList>
            <person name="Zhang J."/>
            <person name="Zhang X."/>
        </authorList>
    </citation>
    <scope>NUCLEOTIDE SEQUENCE [LARGE SCALE GENOMIC DNA]</scope>
    <source>
        <strain evidence="5 6">1DrF-4</strain>
    </source>
</reference>
<evidence type="ECO:0000259" key="4">
    <source>
        <dbReference type="PROSITE" id="PS01124"/>
    </source>
</evidence>
<accession>A0A1A5YIR6</accession>
<comment type="caution">
    <text evidence="5">The sequence shown here is derived from an EMBL/GenBank/DDBJ whole genome shotgun (WGS) entry which is preliminary data.</text>
</comment>
<evidence type="ECO:0000256" key="2">
    <source>
        <dbReference type="ARBA" id="ARBA00023125"/>
    </source>
</evidence>
<dbReference type="SMART" id="SM00342">
    <property type="entry name" value="HTH_ARAC"/>
    <property type="match status" value="1"/>
</dbReference>
<dbReference type="PANTHER" id="PTHR46796">
    <property type="entry name" value="HTH-TYPE TRANSCRIPTIONAL ACTIVATOR RHAS-RELATED"/>
    <property type="match status" value="1"/>
</dbReference>
<dbReference type="InterPro" id="IPR009057">
    <property type="entry name" value="Homeodomain-like_sf"/>
</dbReference>
<evidence type="ECO:0000313" key="6">
    <source>
        <dbReference type="Proteomes" id="UP000092024"/>
    </source>
</evidence>
<evidence type="ECO:0000313" key="5">
    <source>
        <dbReference type="EMBL" id="OBR65305.1"/>
    </source>
</evidence>
<dbReference type="EMBL" id="LYPA01000058">
    <property type="protein sequence ID" value="OBR65305.1"/>
    <property type="molecule type" value="Genomic_DNA"/>
</dbReference>
<dbReference type="InterPro" id="IPR046532">
    <property type="entry name" value="DUF6597"/>
</dbReference>